<dbReference type="InterPro" id="IPR050323">
    <property type="entry name" value="Ribosomal_protein_uL10"/>
</dbReference>
<dbReference type="GO" id="GO:0002181">
    <property type="term" value="P:cytoplasmic translation"/>
    <property type="evidence" value="ECO:0007669"/>
    <property type="project" value="TreeGrafter"/>
</dbReference>
<evidence type="ECO:0000256" key="1">
    <source>
        <dbReference type="ARBA" id="ARBA00008889"/>
    </source>
</evidence>
<dbReference type="AlphaFoldDB" id="A0A3L6RH44"/>
<evidence type="ECO:0000313" key="4">
    <source>
        <dbReference type="EMBL" id="RLN03877.1"/>
    </source>
</evidence>
<comment type="caution">
    <text evidence="4">The sequence shown here is derived from an EMBL/GenBank/DDBJ whole genome shotgun (WGS) entry which is preliminary data.</text>
</comment>
<organism evidence="4 5">
    <name type="scientific">Panicum miliaceum</name>
    <name type="common">Proso millet</name>
    <name type="synonym">Broomcorn millet</name>
    <dbReference type="NCBI Taxonomy" id="4540"/>
    <lineage>
        <taxon>Eukaryota</taxon>
        <taxon>Viridiplantae</taxon>
        <taxon>Streptophyta</taxon>
        <taxon>Embryophyta</taxon>
        <taxon>Tracheophyta</taxon>
        <taxon>Spermatophyta</taxon>
        <taxon>Magnoliopsida</taxon>
        <taxon>Liliopsida</taxon>
        <taxon>Poales</taxon>
        <taxon>Poaceae</taxon>
        <taxon>PACMAD clade</taxon>
        <taxon>Panicoideae</taxon>
        <taxon>Panicodae</taxon>
        <taxon>Paniceae</taxon>
        <taxon>Panicinae</taxon>
        <taxon>Panicum</taxon>
        <taxon>Panicum sect. Panicum</taxon>
    </lineage>
</organism>
<dbReference type="Gene3D" id="3.90.105.20">
    <property type="match status" value="1"/>
</dbReference>
<dbReference type="EMBL" id="PQIB02000008">
    <property type="protein sequence ID" value="RLN03877.1"/>
    <property type="molecule type" value="Genomic_DNA"/>
</dbReference>
<dbReference type="InterPro" id="IPR043164">
    <property type="entry name" value="Ribosomal_uL10-like_insert_sf"/>
</dbReference>
<evidence type="ECO:0000256" key="2">
    <source>
        <dbReference type="ARBA" id="ARBA00022980"/>
    </source>
</evidence>
<keyword evidence="3" id="KW-0687">Ribonucleoprotein</keyword>
<evidence type="ECO:0000313" key="5">
    <source>
        <dbReference type="Proteomes" id="UP000275267"/>
    </source>
</evidence>
<comment type="similarity">
    <text evidence="1">Belongs to the universal ribosomal protein uL10 family.</text>
</comment>
<reference evidence="5" key="1">
    <citation type="journal article" date="2019" name="Nat. Commun.">
        <title>The genome of broomcorn millet.</title>
        <authorList>
            <person name="Zou C."/>
            <person name="Miki D."/>
            <person name="Li D."/>
            <person name="Tang Q."/>
            <person name="Xiao L."/>
            <person name="Rajput S."/>
            <person name="Deng P."/>
            <person name="Jia W."/>
            <person name="Huang R."/>
            <person name="Zhang M."/>
            <person name="Sun Y."/>
            <person name="Hu J."/>
            <person name="Fu X."/>
            <person name="Schnable P.S."/>
            <person name="Li F."/>
            <person name="Zhang H."/>
            <person name="Feng B."/>
            <person name="Zhu X."/>
            <person name="Liu R."/>
            <person name="Schnable J.C."/>
            <person name="Zhu J.-K."/>
            <person name="Zhang H."/>
        </authorList>
    </citation>
    <scope>NUCLEOTIDE SEQUENCE [LARGE SCALE GENOMIC DNA]</scope>
</reference>
<evidence type="ECO:0008006" key="6">
    <source>
        <dbReference type="Google" id="ProtNLM"/>
    </source>
</evidence>
<dbReference type="GO" id="GO:0022625">
    <property type="term" value="C:cytosolic large ribosomal subunit"/>
    <property type="evidence" value="ECO:0007669"/>
    <property type="project" value="TreeGrafter"/>
</dbReference>
<protein>
    <recommendedName>
        <fullName evidence="6">rRNA N-glycosidase</fullName>
    </recommendedName>
</protein>
<dbReference type="PANTHER" id="PTHR45699">
    <property type="entry name" value="60S ACIDIC RIBOSOMAL PROTEIN P0"/>
    <property type="match status" value="1"/>
</dbReference>
<dbReference type="PANTHER" id="PTHR45699:SF3">
    <property type="entry name" value="LARGE RIBOSOMAL SUBUNIT PROTEIN UL10"/>
    <property type="match status" value="1"/>
</dbReference>
<gene>
    <name evidence="4" type="ORF">C2845_PM13G02280</name>
</gene>
<sequence>MAVAIEDLKLLRVFDTLVMKAKLKDTVHRVDIFEGWSDERKIAYMKGLLVKLPEATRAPGFADLKHAKIPDNVVCDVSNDDTAQGNYEASVGHYLSWQYTESDARFEFGSERRRSFVTRPFGTFIFYFRYDEHVVGLVIDGQCGYVEGCVTRIYRDDNMIQEFVLQFKRGTSNPNDYIKSKRIHNLKFGGNYTEGRKIWDVELSLDVLRKTIVKIASFKPKIDKEPSAVMFERLTLYAAEAPRISGVFRSTSKSLSSEVNETTGFLRIPKFEEPIVLNYKQLSMHALGGIKKRIFMPVSGTTPRNLFHVLSSVVLLRRQVIYPTQFLLPDAPQEKPERPLQGEKGQQINKTRRLELLNERGTRYSILLHGGEEHYENEDWILDLWGESLCKDWNQLEAAAREMLDLTKDLVEKFTTGVSMAAPLPLGLSYPTLAAAPHMFINGYKNVLAVAVETDYSYPHADKIKEYLKVGAPAPLGLVAPVDAIPPGNTGPDPSQTSFFQVLNIPAKINKGTVGFITPVELTKKSDKNVVVVAVETDYSYPHADKIKEYLKVILFFMFDIPPIHALDSSKFAAAAPVAAADYGAEC</sequence>
<dbReference type="GO" id="GO:0003735">
    <property type="term" value="F:structural constituent of ribosome"/>
    <property type="evidence" value="ECO:0007669"/>
    <property type="project" value="TreeGrafter"/>
</dbReference>
<proteinExistence type="inferred from homology"/>
<dbReference type="GO" id="GO:0000027">
    <property type="term" value="P:ribosomal large subunit assembly"/>
    <property type="evidence" value="ECO:0007669"/>
    <property type="project" value="TreeGrafter"/>
</dbReference>
<evidence type="ECO:0000256" key="3">
    <source>
        <dbReference type="ARBA" id="ARBA00023274"/>
    </source>
</evidence>
<keyword evidence="2" id="KW-0689">Ribosomal protein</keyword>
<dbReference type="Proteomes" id="UP000275267">
    <property type="component" value="Unassembled WGS sequence"/>
</dbReference>
<name>A0A3L6RH44_PANMI</name>
<dbReference type="STRING" id="4540.A0A3L6RH44"/>
<accession>A0A3L6RH44</accession>
<dbReference type="OrthoDB" id="696626at2759"/>
<keyword evidence="5" id="KW-1185">Reference proteome</keyword>
<dbReference type="GO" id="GO:0070180">
    <property type="term" value="F:large ribosomal subunit rRNA binding"/>
    <property type="evidence" value="ECO:0007669"/>
    <property type="project" value="TreeGrafter"/>
</dbReference>